<organism evidence="4 5">
    <name type="scientific">Luteimonas granuli</name>
    <dbReference type="NCBI Taxonomy" id="1176533"/>
    <lineage>
        <taxon>Bacteria</taxon>
        <taxon>Pseudomonadati</taxon>
        <taxon>Pseudomonadota</taxon>
        <taxon>Gammaproteobacteria</taxon>
        <taxon>Lysobacterales</taxon>
        <taxon>Lysobacteraceae</taxon>
        <taxon>Luteimonas</taxon>
    </lineage>
</organism>
<sequence>MDGRRPADGSRTRRRPGSTPPVCGTGCADRNEATSRRNAAPDVRHARQLHAIAPESGEGSENSAEFVPWVERRVRFHSLCFQAGGHRLEAREPEKDPHGMNNKTSLLTAATLALALGATSLSAQAAEPVGWYAGAGVGQSMIDEPLIDDEDTAFQVFGGYQFHPNFGVELGYTDFGEVDFDTAPGSLEADTVSLVAVGTLPFTERFSGYAKAGFHSWDAEARSAGLRADDDGTDPTYGLGLQYRFTDNVALRGEYSRFEMDDADVDVAQLQVRFDF</sequence>
<evidence type="ECO:0000256" key="2">
    <source>
        <dbReference type="SAM" id="MobiDB-lite"/>
    </source>
</evidence>
<evidence type="ECO:0000313" key="5">
    <source>
        <dbReference type="Proteomes" id="UP000316584"/>
    </source>
</evidence>
<dbReference type="EMBL" id="CP042218">
    <property type="protein sequence ID" value="QDW65849.1"/>
    <property type="molecule type" value="Genomic_DNA"/>
</dbReference>
<dbReference type="AlphaFoldDB" id="A0A518N1S9"/>
<dbReference type="InterPro" id="IPR011250">
    <property type="entry name" value="OMP/PagP_B-barrel"/>
</dbReference>
<feature type="domain" description="Outer membrane protein beta-barrel" evidence="3">
    <location>
        <begin position="112"/>
        <end position="276"/>
    </location>
</feature>
<dbReference type="OrthoDB" id="5735897at2"/>
<dbReference type="Proteomes" id="UP000316584">
    <property type="component" value="Chromosome"/>
</dbReference>
<gene>
    <name evidence="4" type="ORF">FPZ22_02170</name>
</gene>
<dbReference type="SUPFAM" id="SSF56925">
    <property type="entry name" value="OMPA-like"/>
    <property type="match status" value="1"/>
</dbReference>
<accession>A0A518N1S9</accession>
<feature type="compositionally biased region" description="Basic and acidic residues" evidence="2">
    <location>
        <begin position="1"/>
        <end position="11"/>
    </location>
</feature>
<proteinExistence type="predicted"/>
<dbReference type="InterPro" id="IPR027385">
    <property type="entry name" value="Beta-barrel_OMP"/>
</dbReference>
<keyword evidence="5" id="KW-1185">Reference proteome</keyword>
<dbReference type="KEGG" id="lug:FPZ22_02170"/>
<reference evidence="4 5" key="1">
    <citation type="submission" date="2019-07" db="EMBL/GenBank/DDBJ databases">
        <title>Full genome sequence of Luteimonas sp. Gr-4.</title>
        <authorList>
            <person name="Im W.-T."/>
        </authorList>
    </citation>
    <scope>NUCLEOTIDE SEQUENCE [LARGE SCALE GENOMIC DNA]</scope>
    <source>
        <strain evidence="4 5">Gr-4</strain>
    </source>
</reference>
<dbReference type="Gene3D" id="2.40.160.20">
    <property type="match status" value="1"/>
</dbReference>
<protein>
    <submittedName>
        <fullName evidence="4">Outer membrane beta-barrel protein</fullName>
    </submittedName>
</protein>
<evidence type="ECO:0000256" key="1">
    <source>
        <dbReference type="ARBA" id="ARBA00022729"/>
    </source>
</evidence>
<evidence type="ECO:0000259" key="3">
    <source>
        <dbReference type="Pfam" id="PF13505"/>
    </source>
</evidence>
<dbReference type="Pfam" id="PF13505">
    <property type="entry name" value="OMP_b-brl"/>
    <property type="match status" value="1"/>
</dbReference>
<feature type="region of interest" description="Disordered" evidence="2">
    <location>
        <begin position="1"/>
        <end position="43"/>
    </location>
</feature>
<evidence type="ECO:0000313" key="4">
    <source>
        <dbReference type="EMBL" id="QDW65849.1"/>
    </source>
</evidence>
<keyword evidence="1" id="KW-0732">Signal</keyword>
<name>A0A518N1S9_9GAMM</name>